<dbReference type="AlphaFoldDB" id="A0A4V1M377"/>
<keyword evidence="3" id="KW-1185">Reference proteome</keyword>
<organism evidence="2 3">
    <name type="scientific">Tremella mesenterica</name>
    <name type="common">Jelly fungus</name>
    <dbReference type="NCBI Taxonomy" id="5217"/>
    <lineage>
        <taxon>Eukaryota</taxon>
        <taxon>Fungi</taxon>
        <taxon>Dikarya</taxon>
        <taxon>Basidiomycota</taxon>
        <taxon>Agaricomycotina</taxon>
        <taxon>Tremellomycetes</taxon>
        <taxon>Tremellales</taxon>
        <taxon>Tremellaceae</taxon>
        <taxon>Tremella</taxon>
    </lineage>
</organism>
<dbReference type="EMBL" id="SDIL01000116">
    <property type="protein sequence ID" value="RXK35910.1"/>
    <property type="molecule type" value="Genomic_DNA"/>
</dbReference>
<feature type="compositionally biased region" description="Polar residues" evidence="1">
    <location>
        <begin position="235"/>
        <end position="245"/>
    </location>
</feature>
<feature type="compositionally biased region" description="Low complexity" evidence="1">
    <location>
        <begin position="165"/>
        <end position="178"/>
    </location>
</feature>
<evidence type="ECO:0000313" key="3">
    <source>
        <dbReference type="Proteomes" id="UP000289152"/>
    </source>
</evidence>
<proteinExistence type="predicted"/>
<name>A0A4V1M377_TREME</name>
<feature type="compositionally biased region" description="Basic and acidic residues" evidence="1">
    <location>
        <begin position="202"/>
        <end position="230"/>
    </location>
</feature>
<protein>
    <submittedName>
        <fullName evidence="2">Uncharacterized protein</fullName>
    </submittedName>
</protein>
<reference evidence="2 3" key="1">
    <citation type="submission" date="2016-06" db="EMBL/GenBank/DDBJ databases">
        <title>Evolution of pathogenesis and genome organization in the Tremellales.</title>
        <authorList>
            <person name="Cuomo C."/>
            <person name="Litvintseva A."/>
            <person name="Heitman J."/>
            <person name="Chen Y."/>
            <person name="Sun S."/>
            <person name="Springer D."/>
            <person name="Dromer F."/>
            <person name="Young S."/>
            <person name="Zeng Q."/>
            <person name="Chapman S."/>
            <person name="Gujja S."/>
            <person name="Saif S."/>
            <person name="Birren B."/>
        </authorList>
    </citation>
    <scope>NUCLEOTIDE SEQUENCE [LARGE SCALE GENOMIC DNA]</scope>
    <source>
        <strain evidence="2 3">ATCC 28783</strain>
    </source>
</reference>
<dbReference type="InParanoid" id="A0A4V1M377"/>
<evidence type="ECO:0000313" key="2">
    <source>
        <dbReference type="EMBL" id="RXK35910.1"/>
    </source>
</evidence>
<feature type="compositionally biased region" description="Basic and acidic residues" evidence="1">
    <location>
        <begin position="184"/>
        <end position="194"/>
    </location>
</feature>
<dbReference type="VEuPathDB" id="FungiDB:TREMEDRAFT_58155"/>
<gene>
    <name evidence="2" type="ORF">M231_06830</name>
</gene>
<comment type="caution">
    <text evidence="2">The sequence shown here is derived from an EMBL/GenBank/DDBJ whole genome shotgun (WGS) entry which is preliminary data.</text>
</comment>
<dbReference type="Proteomes" id="UP000289152">
    <property type="component" value="Unassembled WGS sequence"/>
</dbReference>
<accession>A0A4V1M377</accession>
<feature type="region of interest" description="Disordered" evidence="1">
    <location>
        <begin position="1"/>
        <end position="20"/>
    </location>
</feature>
<feature type="region of interest" description="Disordered" evidence="1">
    <location>
        <begin position="125"/>
        <end position="250"/>
    </location>
</feature>
<sequence>MTEDHSTVKPSTSSFGSYGFSDRGKAFEKMKNTVDWSSFGNNIPKQVQPPADPQKLTKADFDRFIKAFIEASTANSELVTDPVTSSNFVSPMTTLTPTESNRDPSVDMPDENINQFISDVMSIPVDSPTTGTVPLDTNHASEVNRDSLAITRPLAERRGHPPLCLSKPQSKSSQISPLYVSRPDALKRSSHRMEPYPSTSTRRQERGHRNEHSHLDEEDFNHSTPDDSHFDNPVASESNSQTQPTKPKRAHMFDVDLITGSLSSTKFNERRWYRAHRRQIMNWRAENSAPMIWPWKWWNTLTVSEKQGWQVEMKVVRKRARDVWIKDVVERTVSEQTAKAEEIAKQRKLSTSEIESITYETLEDHGMGELFTADCFLGALGREQKNVRSDRLWIVEGESSNERGNKGKEVEYESFMSTLTFTTDPADE</sequence>
<evidence type="ECO:0000256" key="1">
    <source>
        <dbReference type="SAM" id="MobiDB-lite"/>
    </source>
</evidence>